<organism evidence="2">
    <name type="scientific">Medioppia subpectinata</name>
    <dbReference type="NCBI Taxonomy" id="1979941"/>
    <lineage>
        <taxon>Eukaryota</taxon>
        <taxon>Metazoa</taxon>
        <taxon>Ecdysozoa</taxon>
        <taxon>Arthropoda</taxon>
        <taxon>Chelicerata</taxon>
        <taxon>Arachnida</taxon>
        <taxon>Acari</taxon>
        <taxon>Acariformes</taxon>
        <taxon>Sarcoptiformes</taxon>
        <taxon>Oribatida</taxon>
        <taxon>Brachypylina</taxon>
        <taxon>Oppioidea</taxon>
        <taxon>Oppiidae</taxon>
        <taxon>Medioppia</taxon>
    </lineage>
</organism>
<gene>
    <name evidence="2" type="ORF">OSB1V03_LOCUS6645</name>
</gene>
<accession>A0A7R9PZY5</accession>
<evidence type="ECO:0000313" key="3">
    <source>
        <dbReference type="Proteomes" id="UP000759131"/>
    </source>
</evidence>
<sequence>MADLTHGVNLLAKHCSQLTSLALEVKDYVQMASQPVLFFFNCLFAENDELETPPEPIELGSLASLKSMKQLNSLHILYKNLNDNHFENIHDYCPQLKRLVLKTQQKLSNQTLHSLSKLKSLQLLKIYSTPYKMTEISDNGICHLIDNCPHLRVLTLKCGTTVTDTTFDALKSRANRWPHRLFVFEYCWRRTKEQHSIVWTENDGFVNSHRFWPQLLSMPENLIIYSREYYTGWCGTGALTEQNEYADLFKIDKECDENEHATVDYGEYRVAKCIAVICCDSYTIIPLIHSTKMSFNFDDNLCSLILSYLSIEDRIRLECVSKQWHRLAYNSVHELSYPIWWLNHRRDSLTPHKLPDFL</sequence>
<protein>
    <recommendedName>
        <fullName evidence="1">F-box domain-containing protein</fullName>
    </recommendedName>
</protein>
<dbReference type="InterPro" id="IPR001810">
    <property type="entry name" value="F-box_dom"/>
</dbReference>
<dbReference type="InterPro" id="IPR032675">
    <property type="entry name" value="LRR_dom_sf"/>
</dbReference>
<dbReference type="Proteomes" id="UP000759131">
    <property type="component" value="Unassembled WGS sequence"/>
</dbReference>
<keyword evidence="3" id="KW-1185">Reference proteome</keyword>
<name>A0A7R9PZY5_9ACAR</name>
<dbReference type="EMBL" id="OC858238">
    <property type="protein sequence ID" value="CAD7626212.1"/>
    <property type="molecule type" value="Genomic_DNA"/>
</dbReference>
<dbReference type="EMBL" id="CAJPIZ010003663">
    <property type="protein sequence ID" value="CAG2106642.1"/>
    <property type="molecule type" value="Genomic_DNA"/>
</dbReference>
<dbReference type="Gene3D" id="3.80.10.10">
    <property type="entry name" value="Ribonuclease Inhibitor"/>
    <property type="match status" value="1"/>
</dbReference>
<dbReference type="AlphaFoldDB" id="A0A7R9PZY5"/>
<dbReference type="InterPro" id="IPR036047">
    <property type="entry name" value="F-box-like_dom_sf"/>
</dbReference>
<dbReference type="SUPFAM" id="SSF52047">
    <property type="entry name" value="RNI-like"/>
    <property type="match status" value="1"/>
</dbReference>
<dbReference type="SUPFAM" id="SSF81383">
    <property type="entry name" value="F-box domain"/>
    <property type="match status" value="1"/>
</dbReference>
<proteinExistence type="predicted"/>
<dbReference type="Pfam" id="PF12937">
    <property type="entry name" value="F-box-like"/>
    <property type="match status" value="1"/>
</dbReference>
<dbReference type="CDD" id="cd09917">
    <property type="entry name" value="F-box_SF"/>
    <property type="match status" value="1"/>
</dbReference>
<reference evidence="2" key="1">
    <citation type="submission" date="2020-11" db="EMBL/GenBank/DDBJ databases">
        <authorList>
            <person name="Tran Van P."/>
        </authorList>
    </citation>
    <scope>NUCLEOTIDE SEQUENCE</scope>
</reference>
<evidence type="ECO:0000313" key="2">
    <source>
        <dbReference type="EMBL" id="CAD7626212.1"/>
    </source>
</evidence>
<evidence type="ECO:0000259" key="1">
    <source>
        <dbReference type="Pfam" id="PF12937"/>
    </source>
</evidence>
<feature type="domain" description="F-box" evidence="1">
    <location>
        <begin position="301"/>
        <end position="330"/>
    </location>
</feature>
<dbReference type="Gene3D" id="1.20.1280.50">
    <property type="match status" value="1"/>
</dbReference>